<organism evidence="1 2">
    <name type="scientific">Chryseobacterium mucoviscidosis</name>
    <dbReference type="NCBI Taxonomy" id="1945581"/>
    <lineage>
        <taxon>Bacteria</taxon>
        <taxon>Pseudomonadati</taxon>
        <taxon>Bacteroidota</taxon>
        <taxon>Flavobacteriia</taxon>
        <taxon>Flavobacteriales</taxon>
        <taxon>Weeksellaceae</taxon>
        <taxon>Chryseobacterium group</taxon>
        <taxon>Chryseobacterium</taxon>
    </lineage>
</organism>
<comment type="caution">
    <text evidence="1">The sequence shown here is derived from an EMBL/GenBank/DDBJ whole genome shotgun (WGS) entry which is preliminary data.</text>
</comment>
<protein>
    <submittedName>
        <fullName evidence="1">Uncharacterized protein</fullName>
    </submittedName>
</protein>
<sequence>MGVKLNLESNNLLDLYQIIGRKDIVKMFISKPISLERHMDDKKRFEEYFTKQRLYLKNEFLILKDEINRIINKAINDGVNNSYMHIFFIEESRDLNLIFRFSDTKKFDTTGGTLELGNDNAYLLKSDGTVTQLDLATTNFTSIVENYRNGNLNNLIRAALPKNLSMITEYITYDMTQIRNFNDFEEDLNFELVCSLDDHDADLTTPNIFRLGLNVYIRDFDRLHHVEIDIESRKIELVYSGYYDLGNLKP</sequence>
<keyword evidence="2" id="KW-1185">Reference proteome</keyword>
<name>A0A202C682_9FLAO</name>
<dbReference type="AlphaFoldDB" id="A0A202C682"/>
<proteinExistence type="predicted"/>
<evidence type="ECO:0000313" key="2">
    <source>
        <dbReference type="Proteomes" id="UP000196355"/>
    </source>
</evidence>
<dbReference type="RefSeq" id="WP_087707990.1">
    <property type="nucleotide sequence ID" value="NZ_MVAG01000091.1"/>
</dbReference>
<dbReference type="EMBL" id="MVAG01000091">
    <property type="protein sequence ID" value="OVE59251.1"/>
    <property type="molecule type" value="Genomic_DNA"/>
</dbReference>
<gene>
    <name evidence="1" type="ORF">B0E34_06380</name>
</gene>
<dbReference type="Proteomes" id="UP000196355">
    <property type="component" value="Unassembled WGS sequence"/>
</dbReference>
<reference evidence="2" key="1">
    <citation type="submission" date="2017-02" db="EMBL/GenBank/DDBJ databases">
        <authorList>
            <person name="Tetz G."/>
            <person name="Tetz V."/>
        </authorList>
    </citation>
    <scope>NUCLEOTIDE SEQUENCE [LARGE SCALE GENOMIC DNA]</scope>
    <source>
        <strain evidence="2">VT16-26</strain>
    </source>
</reference>
<accession>A0A202C682</accession>
<evidence type="ECO:0000313" key="1">
    <source>
        <dbReference type="EMBL" id="OVE59251.1"/>
    </source>
</evidence>